<accession>A0ABS7G0W5</accession>
<evidence type="ECO:0000313" key="5">
    <source>
        <dbReference type="EMBL" id="MBW8486350.1"/>
    </source>
</evidence>
<keyword evidence="2 4" id="KW-0472">Membrane</keyword>
<evidence type="ECO:0000256" key="3">
    <source>
        <dbReference type="SAM" id="MobiDB-lite"/>
    </source>
</evidence>
<dbReference type="RefSeq" id="WP_220169593.1">
    <property type="nucleotide sequence ID" value="NZ_JAIBOA010000023.1"/>
</dbReference>
<sequence length="238" mass="24790">MKTTTAVAVKKAPAKKAPVKAPAKARIPEVSPEVWAASLAAVPAAPPPRRTSLRRRILLLAPVAALVAASAALGAVWEQKDDLAADARQRRDLAASATKVTGVFFNWDYRHMDQAFAAKYPLLTTAAADAIRPTAATLTSYFSTNKVSSKAAVSGVYPGEIKGRDANVMVVINTKVTSAKTIQSNTGATVALSMKRVSGRWLAQNITLLSQGVEATTDLNGKPVANGGNGIPSTGAKS</sequence>
<evidence type="ECO:0008006" key="7">
    <source>
        <dbReference type="Google" id="ProtNLM"/>
    </source>
</evidence>
<evidence type="ECO:0000256" key="2">
    <source>
        <dbReference type="ARBA" id="ARBA00023136"/>
    </source>
</evidence>
<feature type="region of interest" description="Disordered" evidence="3">
    <location>
        <begin position="218"/>
        <end position="238"/>
    </location>
</feature>
<keyword evidence="4" id="KW-0812">Transmembrane</keyword>
<gene>
    <name evidence="5" type="ORF">K1Y72_28555</name>
</gene>
<evidence type="ECO:0000313" key="6">
    <source>
        <dbReference type="Proteomes" id="UP000774570"/>
    </source>
</evidence>
<keyword evidence="6" id="KW-1185">Reference proteome</keyword>
<dbReference type="PANTHER" id="PTHR37042">
    <property type="entry name" value="OUTER MEMBRANE PROTEIN RV1973"/>
    <property type="match status" value="1"/>
</dbReference>
<organism evidence="5 6">
    <name type="scientific">Actinomadura parmotrematis</name>
    <dbReference type="NCBI Taxonomy" id="2864039"/>
    <lineage>
        <taxon>Bacteria</taxon>
        <taxon>Bacillati</taxon>
        <taxon>Actinomycetota</taxon>
        <taxon>Actinomycetes</taxon>
        <taxon>Streptosporangiales</taxon>
        <taxon>Thermomonosporaceae</taxon>
        <taxon>Actinomadura</taxon>
    </lineage>
</organism>
<feature type="transmembrane region" description="Helical" evidence="4">
    <location>
        <begin position="57"/>
        <end position="77"/>
    </location>
</feature>
<dbReference type="EMBL" id="JAIBOA010000023">
    <property type="protein sequence ID" value="MBW8486350.1"/>
    <property type="molecule type" value="Genomic_DNA"/>
</dbReference>
<dbReference type="Proteomes" id="UP000774570">
    <property type="component" value="Unassembled WGS sequence"/>
</dbReference>
<evidence type="ECO:0000256" key="1">
    <source>
        <dbReference type="ARBA" id="ARBA00004370"/>
    </source>
</evidence>
<evidence type="ECO:0000256" key="4">
    <source>
        <dbReference type="SAM" id="Phobius"/>
    </source>
</evidence>
<proteinExistence type="predicted"/>
<name>A0ABS7G0W5_9ACTN</name>
<comment type="caution">
    <text evidence="5">The sequence shown here is derived from an EMBL/GenBank/DDBJ whole genome shotgun (WGS) entry which is preliminary data.</text>
</comment>
<protein>
    <recommendedName>
        <fullName evidence="7">Mce-associated membrane protein</fullName>
    </recommendedName>
</protein>
<comment type="subcellular location">
    <subcellularLocation>
        <location evidence="1">Membrane</location>
    </subcellularLocation>
</comment>
<dbReference type="PANTHER" id="PTHR37042:SF4">
    <property type="entry name" value="OUTER MEMBRANE PROTEIN RV1973"/>
    <property type="match status" value="1"/>
</dbReference>
<keyword evidence="4" id="KW-1133">Transmembrane helix</keyword>
<reference evidence="5 6" key="1">
    <citation type="submission" date="2021-07" db="EMBL/GenBank/DDBJ databases">
        <title>Actinomadura sp. PM05-2 isolated from lichen.</title>
        <authorList>
            <person name="Somphong A."/>
            <person name="Phongsopitanun W."/>
            <person name="Tanasupawat S."/>
            <person name="Peongsungnone V."/>
        </authorList>
    </citation>
    <scope>NUCLEOTIDE SEQUENCE [LARGE SCALE GENOMIC DNA]</scope>
    <source>
        <strain evidence="5 6">PM05-2</strain>
    </source>
</reference>